<accession>A0A421B8C5</accession>
<sequence>MQNHTWRKSTRSSNGSNCVEVRNDLTAVRDSKNPTGPTLSVDFQALVRHLRAES</sequence>
<dbReference type="OrthoDB" id="3696856at2"/>
<dbReference type="Proteomes" id="UP000282454">
    <property type="component" value="Unassembled WGS sequence"/>
</dbReference>
<evidence type="ECO:0000313" key="3">
    <source>
        <dbReference type="Proteomes" id="UP000282454"/>
    </source>
</evidence>
<name>A0A421B8C5_9PSEU</name>
<evidence type="ECO:0000313" key="2">
    <source>
        <dbReference type="EMBL" id="RLK60776.1"/>
    </source>
</evidence>
<protein>
    <submittedName>
        <fullName evidence="2">Uncharacterized protein DUF397</fullName>
    </submittedName>
</protein>
<dbReference type="InterPro" id="IPR007278">
    <property type="entry name" value="DUF397"/>
</dbReference>
<feature type="domain" description="DUF397" evidence="1">
    <location>
        <begin position="5"/>
        <end position="42"/>
    </location>
</feature>
<organism evidence="2 3">
    <name type="scientific">Actinokineospora cianjurensis</name>
    <dbReference type="NCBI Taxonomy" id="585224"/>
    <lineage>
        <taxon>Bacteria</taxon>
        <taxon>Bacillati</taxon>
        <taxon>Actinomycetota</taxon>
        <taxon>Actinomycetes</taxon>
        <taxon>Pseudonocardiales</taxon>
        <taxon>Pseudonocardiaceae</taxon>
        <taxon>Actinokineospora</taxon>
    </lineage>
</organism>
<dbReference type="Pfam" id="PF04149">
    <property type="entry name" value="DUF397"/>
    <property type="match status" value="1"/>
</dbReference>
<dbReference type="EMBL" id="RCDD01000001">
    <property type="protein sequence ID" value="RLK60776.1"/>
    <property type="molecule type" value="Genomic_DNA"/>
</dbReference>
<dbReference type="AlphaFoldDB" id="A0A421B8C5"/>
<comment type="caution">
    <text evidence="2">The sequence shown here is derived from an EMBL/GenBank/DDBJ whole genome shotgun (WGS) entry which is preliminary data.</text>
</comment>
<proteinExistence type="predicted"/>
<keyword evidence="3" id="KW-1185">Reference proteome</keyword>
<reference evidence="2 3" key="1">
    <citation type="submission" date="2018-10" db="EMBL/GenBank/DDBJ databases">
        <title>Genomic Encyclopedia of Archaeal and Bacterial Type Strains, Phase II (KMG-II): from individual species to whole genera.</title>
        <authorList>
            <person name="Goeker M."/>
        </authorList>
    </citation>
    <scope>NUCLEOTIDE SEQUENCE [LARGE SCALE GENOMIC DNA]</scope>
    <source>
        <strain evidence="2 3">DSM 45657</strain>
    </source>
</reference>
<evidence type="ECO:0000259" key="1">
    <source>
        <dbReference type="Pfam" id="PF04149"/>
    </source>
</evidence>
<dbReference type="RefSeq" id="WP_121391003.1">
    <property type="nucleotide sequence ID" value="NZ_RCDD01000001.1"/>
</dbReference>
<gene>
    <name evidence="2" type="ORF">CLV68_1289</name>
</gene>